<dbReference type="InterPro" id="IPR041607">
    <property type="entry name" value="HU-HIG"/>
</dbReference>
<protein>
    <submittedName>
        <fullName evidence="3">HU family DNA-binding protein</fullName>
    </submittedName>
</protein>
<dbReference type="Proteomes" id="UP000644010">
    <property type="component" value="Unassembled WGS sequence"/>
</dbReference>
<keyword evidence="1 3" id="KW-0238">DNA-binding</keyword>
<organism evidence="3 4">
    <name type="scientific">Parabacteroides segnis</name>
    <dbReference type="NCBI Taxonomy" id="2763058"/>
    <lineage>
        <taxon>Bacteria</taxon>
        <taxon>Pseudomonadati</taxon>
        <taxon>Bacteroidota</taxon>
        <taxon>Bacteroidia</taxon>
        <taxon>Bacteroidales</taxon>
        <taxon>Tannerellaceae</taxon>
        <taxon>Parabacteroides</taxon>
    </lineage>
</organism>
<sequence length="198" mass="22394">MGIRFKIHETPRPKGRKGPKLIHARALCDSTVKMDHLCKMICSRSTISSADVKAVLDSFVWAIGFSLESGQHVELEELGHFSPSLRTRPSADGKKITVTVDSVNFRCSEKLKEELRNAELKHTKTPKKLTFEEREKRMLDYLERNKRITTPDYAGLNGCSRYRATADLKLFTEKNVVSKIGGGTHVMYVLPADNEETK</sequence>
<evidence type="ECO:0000259" key="2">
    <source>
        <dbReference type="Pfam" id="PF18291"/>
    </source>
</evidence>
<dbReference type="Gene3D" id="1.10.10.10">
    <property type="entry name" value="Winged helix-like DNA-binding domain superfamily/Winged helix DNA-binding domain"/>
    <property type="match status" value="1"/>
</dbReference>
<keyword evidence="4" id="KW-1185">Reference proteome</keyword>
<name>A0ABR7DUS9_9BACT</name>
<dbReference type="SUPFAM" id="SSF47729">
    <property type="entry name" value="IHF-like DNA-binding proteins"/>
    <property type="match status" value="1"/>
</dbReference>
<dbReference type="InterPro" id="IPR005902">
    <property type="entry name" value="HU_DNA-bd_put"/>
</dbReference>
<gene>
    <name evidence="3" type="ORF">H8S77_00130</name>
</gene>
<dbReference type="NCBIfam" id="TIGR01201">
    <property type="entry name" value="HU_rel"/>
    <property type="match status" value="1"/>
</dbReference>
<dbReference type="InterPro" id="IPR036388">
    <property type="entry name" value="WH-like_DNA-bd_sf"/>
</dbReference>
<dbReference type="InterPro" id="IPR010992">
    <property type="entry name" value="IHF-like_DNA-bd_dom_sf"/>
</dbReference>
<feature type="domain" description="HU" evidence="2">
    <location>
        <begin position="1"/>
        <end position="120"/>
    </location>
</feature>
<reference evidence="3 4" key="1">
    <citation type="submission" date="2020-08" db="EMBL/GenBank/DDBJ databases">
        <title>Genome public.</title>
        <authorList>
            <person name="Liu C."/>
            <person name="Sun Q."/>
        </authorList>
    </citation>
    <scope>NUCLEOTIDE SEQUENCE [LARGE SCALE GENOMIC DNA]</scope>
    <source>
        <strain evidence="3 4">BX2</strain>
    </source>
</reference>
<comment type="caution">
    <text evidence="3">The sequence shown here is derived from an EMBL/GenBank/DDBJ whole genome shotgun (WGS) entry which is preliminary data.</text>
</comment>
<dbReference type="RefSeq" id="WP_186957807.1">
    <property type="nucleotide sequence ID" value="NZ_JACOOI010000001.1"/>
</dbReference>
<dbReference type="GO" id="GO:0003677">
    <property type="term" value="F:DNA binding"/>
    <property type="evidence" value="ECO:0007669"/>
    <property type="project" value="UniProtKB-KW"/>
</dbReference>
<dbReference type="Pfam" id="PF18291">
    <property type="entry name" value="HU-HIG"/>
    <property type="match status" value="1"/>
</dbReference>
<evidence type="ECO:0000313" key="3">
    <source>
        <dbReference type="EMBL" id="MBC5641296.1"/>
    </source>
</evidence>
<dbReference type="Gene3D" id="4.10.520.10">
    <property type="entry name" value="IHF-like DNA-binding proteins"/>
    <property type="match status" value="1"/>
</dbReference>
<proteinExistence type="predicted"/>
<evidence type="ECO:0000256" key="1">
    <source>
        <dbReference type="ARBA" id="ARBA00023125"/>
    </source>
</evidence>
<dbReference type="EMBL" id="JACOOI010000001">
    <property type="protein sequence ID" value="MBC5641296.1"/>
    <property type="molecule type" value="Genomic_DNA"/>
</dbReference>
<evidence type="ECO:0000313" key="4">
    <source>
        <dbReference type="Proteomes" id="UP000644010"/>
    </source>
</evidence>
<accession>A0ABR7DUS9</accession>